<dbReference type="SUPFAM" id="SSF55729">
    <property type="entry name" value="Acyl-CoA N-acyltransferases (Nat)"/>
    <property type="match status" value="1"/>
</dbReference>
<organism evidence="2 3">
    <name type="scientific">Saltatorellus ferox</name>
    <dbReference type="NCBI Taxonomy" id="2528018"/>
    <lineage>
        <taxon>Bacteria</taxon>
        <taxon>Pseudomonadati</taxon>
        <taxon>Planctomycetota</taxon>
        <taxon>Planctomycetia</taxon>
        <taxon>Planctomycetia incertae sedis</taxon>
        <taxon>Saltatorellus</taxon>
    </lineage>
</organism>
<dbReference type="EMBL" id="CP036434">
    <property type="protein sequence ID" value="QDV09803.1"/>
    <property type="molecule type" value="Genomic_DNA"/>
</dbReference>
<sequence>MLDPDGSHGEPGVHGFVFASEHGMAMGFGAPSVRLADELRDLADRHGMVQEPLELHLPISCANEWLALDGVTSLGLHRVQVLDENAVDGKTIEGGLVGQGVRHSVAHETVVLESKSDPLLETLPRALRAEFAAMRPWPMVVASLAGECIASIASAFVETENYFDVSIDTVPDFRRAGFGFACARALIEQQRLRGKEPVWMVREKNRASLALSEQLGFRDIGRVQSLLF</sequence>
<dbReference type="InterPro" id="IPR016181">
    <property type="entry name" value="Acyl_CoA_acyltransferase"/>
</dbReference>
<evidence type="ECO:0000313" key="2">
    <source>
        <dbReference type="EMBL" id="QDV09803.1"/>
    </source>
</evidence>
<reference evidence="2 3" key="1">
    <citation type="submission" date="2019-02" db="EMBL/GenBank/DDBJ databases">
        <title>Deep-cultivation of Planctomycetes and their phenomic and genomic characterization uncovers novel biology.</title>
        <authorList>
            <person name="Wiegand S."/>
            <person name="Jogler M."/>
            <person name="Boedeker C."/>
            <person name="Pinto D."/>
            <person name="Vollmers J."/>
            <person name="Rivas-Marin E."/>
            <person name="Kohn T."/>
            <person name="Peeters S.H."/>
            <person name="Heuer A."/>
            <person name="Rast P."/>
            <person name="Oberbeckmann S."/>
            <person name="Bunk B."/>
            <person name="Jeske O."/>
            <person name="Meyerdierks A."/>
            <person name="Storesund J.E."/>
            <person name="Kallscheuer N."/>
            <person name="Luecker S."/>
            <person name="Lage O.M."/>
            <person name="Pohl T."/>
            <person name="Merkel B.J."/>
            <person name="Hornburger P."/>
            <person name="Mueller R.-W."/>
            <person name="Bruemmer F."/>
            <person name="Labrenz M."/>
            <person name="Spormann A.M."/>
            <person name="Op den Camp H."/>
            <person name="Overmann J."/>
            <person name="Amann R."/>
            <person name="Jetten M.S.M."/>
            <person name="Mascher T."/>
            <person name="Medema M.H."/>
            <person name="Devos D.P."/>
            <person name="Kaster A.-K."/>
            <person name="Ovreas L."/>
            <person name="Rohde M."/>
            <person name="Galperin M.Y."/>
            <person name="Jogler C."/>
        </authorList>
    </citation>
    <scope>NUCLEOTIDE SEQUENCE [LARGE SCALE GENOMIC DNA]</scope>
    <source>
        <strain evidence="2 3">Poly30</strain>
    </source>
</reference>
<dbReference type="InterPro" id="IPR027365">
    <property type="entry name" value="GNAT_acetyltra_YdfB-like"/>
</dbReference>
<feature type="domain" description="N-acetyltransferase" evidence="1">
    <location>
        <begin position="96"/>
        <end position="228"/>
    </location>
</feature>
<dbReference type="Pfam" id="PF12746">
    <property type="entry name" value="GNAT_acetyltran"/>
    <property type="match status" value="1"/>
</dbReference>
<accession>A0A518F0D7</accession>
<gene>
    <name evidence="2" type="ORF">Poly30_53630</name>
</gene>
<dbReference type="Proteomes" id="UP000320390">
    <property type="component" value="Chromosome"/>
</dbReference>
<evidence type="ECO:0000259" key="1">
    <source>
        <dbReference type="PROSITE" id="PS51186"/>
    </source>
</evidence>
<dbReference type="PROSITE" id="PS51186">
    <property type="entry name" value="GNAT"/>
    <property type="match status" value="1"/>
</dbReference>
<dbReference type="GO" id="GO:0016747">
    <property type="term" value="F:acyltransferase activity, transferring groups other than amino-acyl groups"/>
    <property type="evidence" value="ECO:0007669"/>
    <property type="project" value="InterPro"/>
</dbReference>
<dbReference type="AlphaFoldDB" id="A0A518F0D7"/>
<evidence type="ECO:0000313" key="3">
    <source>
        <dbReference type="Proteomes" id="UP000320390"/>
    </source>
</evidence>
<proteinExistence type="predicted"/>
<protein>
    <submittedName>
        <fullName evidence="2">FR47-like protein</fullName>
    </submittedName>
</protein>
<keyword evidence="3" id="KW-1185">Reference proteome</keyword>
<dbReference type="InterPro" id="IPR000182">
    <property type="entry name" value="GNAT_dom"/>
</dbReference>
<name>A0A518F0D7_9BACT</name>
<dbReference type="Gene3D" id="3.40.630.30">
    <property type="match status" value="1"/>
</dbReference>